<dbReference type="SMART" id="SM00356">
    <property type="entry name" value="ZnF_C3H1"/>
    <property type="match status" value="1"/>
</dbReference>
<dbReference type="GO" id="GO:0008270">
    <property type="term" value="F:zinc ion binding"/>
    <property type="evidence" value="ECO:0007669"/>
    <property type="project" value="UniProtKB-KW"/>
</dbReference>
<dbReference type="PROSITE" id="PS50103">
    <property type="entry name" value="ZF_C3H1"/>
    <property type="match status" value="1"/>
</dbReference>
<reference evidence="4" key="1">
    <citation type="submission" date="2016-01" db="EMBL/GenBank/DDBJ databases">
        <title>Reference transcriptome for the parasite Schistocephalus solidus: insights into the molecular evolution of parasitism.</title>
        <authorList>
            <person name="Hebert F.O."/>
            <person name="Grambauer S."/>
            <person name="Barber I."/>
            <person name="Landry C.R."/>
            <person name="Aubin-Horth N."/>
        </authorList>
    </citation>
    <scope>NUCLEOTIDE SEQUENCE</scope>
</reference>
<dbReference type="AlphaFoldDB" id="A0A0X3P4H8"/>
<evidence type="ECO:0000256" key="2">
    <source>
        <dbReference type="SAM" id="MobiDB-lite"/>
    </source>
</evidence>
<evidence type="ECO:0000259" key="3">
    <source>
        <dbReference type="PROSITE" id="PS50103"/>
    </source>
</evidence>
<feature type="region of interest" description="Disordered" evidence="2">
    <location>
        <begin position="29"/>
        <end position="66"/>
    </location>
</feature>
<sequence length="1188" mass="132017">AQSAHFDEESLRQLALKSFIGTLQSSSLHFVNSSPSSKEVTDVPYLNAESSDRDAQEDTPSNASLDEIELRRKALLSFSKHANHSQSSPSEDTEAKVEVTPVASPSRLQPPVSQPNSRFIVTLNASSDDSNDEELHSACPASPAVSVTLGCTSVRTQSVLSSQPSVSKAVLKRSQTATTLALSEDGDSSNCKKISLSVSTASLSILANKYKPLTGALSLKRQSPQLSLESYKKLVLRQATKVEQLKLILKRQQKLVLERKKTEAKLTASLATLRAKLQRTLELQTNAHLATLQVNRQKSMTVTELQRAQQQLLRMNSAVEQMARRAAITSQRTKPKTLPPPPLPPPPPPPPQMRPPLPLQLPSPTFITAVKKLKALLPQLELSFRISSPFFGYFSLFEPQLDTYKLVKRLVNSNPSKSTVVICAKKIDPLTPICPFFLDGNCLNSACKFQHPSTNLTNPPMHSRQRYGEICSQAGQSRAASPGSCAVCPVCNTILNEVTDAVPPLCDNLTNWHSIYANFPSSEIDWTRLFVLTSSTISSFSVDRHLMIHHLYTILQLRESLSSEFVSTVINCLACSNFSVDFVAYVISHPSLNISLRRQLLRAALRHLLREAHSHVDSFKQSVRLLNPITTVVFYTGKVEWDVCRSRFGLQLADDLLGFTRITWRQLPPGHPARWGVWYLRLLFDLCNTFPQDHFIRAVGHVGLFETENLLRQANLFRNVEDDLGFPTSVRVFFTECQAAELSQSTYSFVLSFVHVYVQFLAAAGQFARAAAFCLSFLEPAGALKLRDNLLFATAVNLSSVCLQAGDVEAFECVSSLADQQPLQSEYAFLFACLMHRSGKTDLCCSLLSELVASLVLLPSVDVSSVYPAFRVLLGLTEPCSPRRFNSRFLLFLWMCCGLYSTLTSSHDSILPDFLHYLTTECQAHNLNSFYFGDGFPFPCITLLIHLGLCLAASENSPVAYNSALETLLFLDVFTGDSSFCASPPPWFLELLQQINWNKFTEEHPPNGLCVRLVETYGYNALKVIFGSLLRAGHIRLLQSLCLISRLERPIDETFWLMVMSLGIRFLTPLVDPMIRLRLQNYLLECFTEALTLLPQSCLLWRHYAATVRDFFDPAPTDTESSSSPCTTDDATLLRLRVRAEAARTGMEMVVDEVFDQPAGVELSASCVQSLALPSITAWWGEDSTPCD</sequence>
<feature type="zinc finger region" description="C3H1-type" evidence="1">
    <location>
        <begin position="428"/>
        <end position="454"/>
    </location>
</feature>
<dbReference type="InterPro" id="IPR000571">
    <property type="entry name" value="Znf_CCCH"/>
</dbReference>
<keyword evidence="1" id="KW-0862">Zinc</keyword>
<feature type="non-terminal residue" evidence="4">
    <location>
        <position position="1"/>
    </location>
</feature>
<keyword evidence="1" id="KW-0479">Metal-binding</keyword>
<gene>
    <name evidence="4" type="ORF">TR127347</name>
</gene>
<feature type="compositionally biased region" description="Pro residues" evidence="2">
    <location>
        <begin position="337"/>
        <end position="358"/>
    </location>
</feature>
<feature type="region of interest" description="Disordered" evidence="2">
    <location>
        <begin position="323"/>
        <end position="358"/>
    </location>
</feature>
<evidence type="ECO:0000313" key="4">
    <source>
        <dbReference type="EMBL" id="JAP46718.1"/>
    </source>
</evidence>
<feature type="domain" description="C3H1-type" evidence="3">
    <location>
        <begin position="428"/>
        <end position="454"/>
    </location>
</feature>
<protein>
    <recommendedName>
        <fullName evidence="3">C3H1-type domain-containing protein</fullName>
    </recommendedName>
</protein>
<organism evidence="4">
    <name type="scientific">Schistocephalus solidus</name>
    <name type="common">Tapeworm</name>
    <dbReference type="NCBI Taxonomy" id="70667"/>
    <lineage>
        <taxon>Eukaryota</taxon>
        <taxon>Metazoa</taxon>
        <taxon>Spiralia</taxon>
        <taxon>Lophotrochozoa</taxon>
        <taxon>Platyhelminthes</taxon>
        <taxon>Cestoda</taxon>
        <taxon>Eucestoda</taxon>
        <taxon>Diphyllobothriidea</taxon>
        <taxon>Diphyllobothriidae</taxon>
        <taxon>Schistocephalus</taxon>
    </lineage>
</organism>
<proteinExistence type="predicted"/>
<keyword evidence="1" id="KW-0863">Zinc-finger</keyword>
<name>A0A0X3P4H8_SCHSO</name>
<dbReference type="EMBL" id="GEEE01016507">
    <property type="protein sequence ID" value="JAP46718.1"/>
    <property type="molecule type" value="Transcribed_RNA"/>
</dbReference>
<accession>A0A0X3P4H8</accession>
<evidence type="ECO:0000256" key="1">
    <source>
        <dbReference type="PROSITE-ProRule" id="PRU00723"/>
    </source>
</evidence>
<feature type="region of interest" description="Disordered" evidence="2">
    <location>
        <begin position="79"/>
        <end position="114"/>
    </location>
</feature>
<feature type="compositionally biased region" description="Polar residues" evidence="2">
    <location>
        <begin position="29"/>
        <end position="38"/>
    </location>
</feature>